<dbReference type="InterPro" id="IPR009836">
    <property type="entry name" value="GRDP-like"/>
</dbReference>
<evidence type="ECO:0000313" key="1">
    <source>
        <dbReference type="EMBL" id="OJJ72562.1"/>
    </source>
</evidence>
<sequence>MASFLLTDVSTSPSPVPTFITPKQCVSHLKLLSAFAELRVVISNNDGLFGIFDEGGHQEGVPRDNCQDLVKEKRWAVYVARAVKRYTAWWFRCFPSEKPLLTMADIRKDAYANVVKPKKIVQWHEDILPPLDVLMVWHSHMLNPRKYLEDCLRYGKMSAWGASFPWELVDRQIDGTEFEYTGSEEARRYFETRTGYSWDSLLDPLTTTVLCPNCGTQVVVGWTTGLETGVKLRFDSCTGLADKGFRATCHNCKYLIDHDRLKLAKWRQDVRSLLEQDRPMPGCFYNIRGVPFPVPESWKEASFLYPSQLIRVVADDMLALTDPKADTCHSIAAVRDYLEERVRERRVLQMAHDSRFAKVRPIRAEKLCIRRMMSRYWDNSSPFSLDLLGAVIRQGKFVQQMDRINWIRSPTLHATIKRLVEKYRVFFKLMADNSRHMAVPTLDVDLAWHTHQLSPMQYYDYSVRLASSPLRFIDHNDKVDELELTIGFEWTCKAYREATCGGIYSECVCWFCEAIRYPDIYGHFRSSIRWVSNARKAVDDLHRQQDPVSKPDSGPHISLHSAVRLQNIPKADSIRRETRALQLLEAHRKSLRRANKHARSPNNQRESPVALASAIAAVNSLILPTSPTTETLISQDEVSMLSPEEDEVDPGNDMKSAEEIIANFFDSINQLVDGLDQLFPDHPHSMDGSANGQGNCISGTCGSSIAAGNCVSCGNASACGASGGCGGVVLEDVVEVEEAQDVVVVAEDLDM</sequence>
<dbReference type="RefSeq" id="XP_067479810.1">
    <property type="nucleotide sequence ID" value="XM_067622667.1"/>
</dbReference>
<reference evidence="2" key="1">
    <citation type="journal article" date="2017" name="Genome Biol.">
        <title>Comparative genomics reveals high biological diversity and specific adaptations in the industrially and medically important fungal genus Aspergillus.</title>
        <authorList>
            <person name="de Vries R.P."/>
            <person name="Riley R."/>
            <person name="Wiebenga A."/>
            <person name="Aguilar-Osorio G."/>
            <person name="Amillis S."/>
            <person name="Uchima C.A."/>
            <person name="Anderluh G."/>
            <person name="Asadollahi M."/>
            <person name="Askin M."/>
            <person name="Barry K."/>
            <person name="Battaglia E."/>
            <person name="Bayram O."/>
            <person name="Benocci T."/>
            <person name="Braus-Stromeyer S.A."/>
            <person name="Caldana C."/>
            <person name="Canovas D."/>
            <person name="Cerqueira G.C."/>
            <person name="Chen F."/>
            <person name="Chen W."/>
            <person name="Choi C."/>
            <person name="Clum A."/>
            <person name="Dos Santos R.A."/>
            <person name="Damasio A.R."/>
            <person name="Diallinas G."/>
            <person name="Emri T."/>
            <person name="Fekete E."/>
            <person name="Flipphi M."/>
            <person name="Freyberg S."/>
            <person name="Gallo A."/>
            <person name="Gournas C."/>
            <person name="Habgood R."/>
            <person name="Hainaut M."/>
            <person name="Harispe M.L."/>
            <person name="Henrissat B."/>
            <person name="Hilden K.S."/>
            <person name="Hope R."/>
            <person name="Hossain A."/>
            <person name="Karabika E."/>
            <person name="Karaffa L."/>
            <person name="Karanyi Z."/>
            <person name="Krasevec N."/>
            <person name="Kuo A."/>
            <person name="Kusch H."/>
            <person name="LaButti K."/>
            <person name="Lagendijk E.L."/>
            <person name="Lapidus A."/>
            <person name="Levasseur A."/>
            <person name="Lindquist E."/>
            <person name="Lipzen A."/>
            <person name="Logrieco A.F."/>
            <person name="MacCabe A."/>
            <person name="Maekelae M.R."/>
            <person name="Malavazi I."/>
            <person name="Melin P."/>
            <person name="Meyer V."/>
            <person name="Mielnichuk N."/>
            <person name="Miskei M."/>
            <person name="Molnar A.P."/>
            <person name="Mule G."/>
            <person name="Ngan C.Y."/>
            <person name="Orejas M."/>
            <person name="Orosz E."/>
            <person name="Ouedraogo J.P."/>
            <person name="Overkamp K.M."/>
            <person name="Park H.-S."/>
            <person name="Perrone G."/>
            <person name="Piumi F."/>
            <person name="Punt P.J."/>
            <person name="Ram A.F."/>
            <person name="Ramon A."/>
            <person name="Rauscher S."/>
            <person name="Record E."/>
            <person name="Riano-Pachon D.M."/>
            <person name="Robert V."/>
            <person name="Roehrig J."/>
            <person name="Ruller R."/>
            <person name="Salamov A."/>
            <person name="Salih N.S."/>
            <person name="Samson R.A."/>
            <person name="Sandor E."/>
            <person name="Sanguinetti M."/>
            <person name="Schuetze T."/>
            <person name="Sepcic K."/>
            <person name="Shelest E."/>
            <person name="Sherlock G."/>
            <person name="Sophianopoulou V."/>
            <person name="Squina F.M."/>
            <person name="Sun H."/>
            <person name="Susca A."/>
            <person name="Todd R.B."/>
            <person name="Tsang A."/>
            <person name="Unkles S.E."/>
            <person name="van de Wiele N."/>
            <person name="van Rossen-Uffink D."/>
            <person name="Oliveira J.V."/>
            <person name="Vesth T.C."/>
            <person name="Visser J."/>
            <person name="Yu J.-H."/>
            <person name="Zhou M."/>
            <person name="Andersen M.R."/>
            <person name="Archer D.B."/>
            <person name="Baker S.E."/>
            <person name="Benoit I."/>
            <person name="Brakhage A.A."/>
            <person name="Braus G.H."/>
            <person name="Fischer R."/>
            <person name="Frisvad J.C."/>
            <person name="Goldman G.H."/>
            <person name="Houbraken J."/>
            <person name="Oakley B."/>
            <person name="Pocsi I."/>
            <person name="Scazzocchio C."/>
            <person name="Seiboth B."/>
            <person name="vanKuyk P.A."/>
            <person name="Wortman J."/>
            <person name="Dyer P.S."/>
            <person name="Grigoriev I.V."/>
        </authorList>
    </citation>
    <scope>NUCLEOTIDE SEQUENCE [LARGE SCALE GENOMIC DNA]</scope>
    <source>
        <strain evidence="2">CBS 101740 / IMI 381727 / IBT 21946</strain>
    </source>
</reference>
<keyword evidence="2" id="KW-1185">Reference proteome</keyword>
<protein>
    <submittedName>
        <fullName evidence="1">Uncharacterized protein</fullName>
    </submittedName>
</protein>
<dbReference type="VEuPathDB" id="FungiDB:ASPBRDRAFT_29512"/>
<dbReference type="OrthoDB" id="2684236at2759"/>
<gene>
    <name evidence="1" type="ORF">ASPBRDRAFT_29512</name>
</gene>
<dbReference type="EMBL" id="KV878683">
    <property type="protein sequence ID" value="OJJ72562.1"/>
    <property type="molecule type" value="Genomic_DNA"/>
</dbReference>
<dbReference type="GeneID" id="93575155"/>
<dbReference type="PANTHER" id="PTHR34365:SF7">
    <property type="entry name" value="GLYCINE-RICH DOMAIN-CONTAINING PROTEIN 1"/>
    <property type="match status" value="1"/>
</dbReference>
<dbReference type="PANTHER" id="PTHR34365">
    <property type="entry name" value="ENOLASE (DUF1399)"/>
    <property type="match status" value="1"/>
</dbReference>
<dbReference type="STRING" id="767769.A0A1L9ULN4"/>
<name>A0A1L9ULN4_ASPBC</name>
<dbReference type="OMA" id="EVPWTTC"/>
<dbReference type="Proteomes" id="UP000184499">
    <property type="component" value="Unassembled WGS sequence"/>
</dbReference>
<dbReference type="Pfam" id="PF07173">
    <property type="entry name" value="GRDP-like"/>
    <property type="match status" value="1"/>
</dbReference>
<accession>A0A1L9ULN4</accession>
<dbReference type="AlphaFoldDB" id="A0A1L9ULN4"/>
<organism evidence="1 2">
    <name type="scientific">Aspergillus brasiliensis (strain CBS 101740 / IMI 381727 / IBT 21946)</name>
    <dbReference type="NCBI Taxonomy" id="767769"/>
    <lineage>
        <taxon>Eukaryota</taxon>
        <taxon>Fungi</taxon>
        <taxon>Dikarya</taxon>
        <taxon>Ascomycota</taxon>
        <taxon>Pezizomycotina</taxon>
        <taxon>Eurotiomycetes</taxon>
        <taxon>Eurotiomycetidae</taxon>
        <taxon>Eurotiales</taxon>
        <taxon>Aspergillaceae</taxon>
        <taxon>Aspergillus</taxon>
        <taxon>Aspergillus subgen. Circumdati</taxon>
    </lineage>
</organism>
<proteinExistence type="predicted"/>
<evidence type="ECO:0000313" key="2">
    <source>
        <dbReference type="Proteomes" id="UP000184499"/>
    </source>
</evidence>